<evidence type="ECO:0000256" key="1">
    <source>
        <dbReference type="ARBA" id="ARBA00004651"/>
    </source>
</evidence>
<keyword evidence="2" id="KW-1003">Cell membrane</keyword>
<keyword evidence="4 6" id="KW-1133">Transmembrane helix</keyword>
<organism evidence="7">
    <name type="scientific">hydrothermal vent metagenome</name>
    <dbReference type="NCBI Taxonomy" id="652676"/>
    <lineage>
        <taxon>unclassified sequences</taxon>
        <taxon>metagenomes</taxon>
        <taxon>ecological metagenomes</taxon>
    </lineage>
</organism>
<reference evidence="7" key="1">
    <citation type="submission" date="2018-06" db="EMBL/GenBank/DDBJ databases">
        <authorList>
            <person name="Zhirakovskaya E."/>
        </authorList>
    </citation>
    <scope>NUCLEOTIDE SEQUENCE</scope>
</reference>
<feature type="transmembrane region" description="Helical" evidence="6">
    <location>
        <begin position="113"/>
        <end position="134"/>
    </location>
</feature>
<dbReference type="AlphaFoldDB" id="A0A3B0V2J0"/>
<keyword evidence="3 6" id="KW-0812">Transmembrane</keyword>
<feature type="transmembrane region" description="Helical" evidence="6">
    <location>
        <begin position="50"/>
        <end position="75"/>
    </location>
</feature>
<evidence type="ECO:0000256" key="6">
    <source>
        <dbReference type="SAM" id="Phobius"/>
    </source>
</evidence>
<feature type="transmembrane region" description="Helical" evidence="6">
    <location>
        <begin position="141"/>
        <end position="158"/>
    </location>
</feature>
<dbReference type="InterPro" id="IPR005744">
    <property type="entry name" value="Hy-lIII"/>
</dbReference>
<dbReference type="PANTHER" id="PTHR20855">
    <property type="entry name" value="ADIPOR/PROGESTIN RECEPTOR-RELATED"/>
    <property type="match status" value="1"/>
</dbReference>
<dbReference type="GO" id="GO:0140911">
    <property type="term" value="F:pore-forming activity"/>
    <property type="evidence" value="ECO:0007669"/>
    <property type="project" value="InterPro"/>
</dbReference>
<proteinExistence type="predicted"/>
<evidence type="ECO:0000256" key="5">
    <source>
        <dbReference type="ARBA" id="ARBA00023136"/>
    </source>
</evidence>
<dbReference type="InterPro" id="IPR004254">
    <property type="entry name" value="AdipoR/HlyIII-related"/>
</dbReference>
<keyword evidence="5 6" id="KW-0472">Membrane</keyword>
<evidence type="ECO:0000313" key="7">
    <source>
        <dbReference type="EMBL" id="VAW32962.1"/>
    </source>
</evidence>
<dbReference type="Pfam" id="PF03006">
    <property type="entry name" value="HlyIII"/>
    <property type="match status" value="1"/>
</dbReference>
<accession>A0A3B0V2J0</accession>
<feature type="transmembrane region" description="Helical" evidence="6">
    <location>
        <begin position="170"/>
        <end position="189"/>
    </location>
</feature>
<dbReference type="EMBL" id="UOEW01000011">
    <property type="protein sequence ID" value="VAW32962.1"/>
    <property type="molecule type" value="Genomic_DNA"/>
</dbReference>
<feature type="transmembrane region" description="Helical" evidence="6">
    <location>
        <begin position="196"/>
        <end position="218"/>
    </location>
</feature>
<gene>
    <name evidence="7" type="ORF">MNBD_GAMMA01-763</name>
</gene>
<dbReference type="PANTHER" id="PTHR20855:SF3">
    <property type="entry name" value="LD03007P"/>
    <property type="match status" value="1"/>
</dbReference>
<protein>
    <submittedName>
        <fullName evidence="7">FIG01964566: Predicted membrane protein, hemolysin III homolog</fullName>
    </submittedName>
</protein>
<feature type="transmembrane region" description="Helical" evidence="6">
    <location>
        <begin position="87"/>
        <end position="107"/>
    </location>
</feature>
<comment type="subcellular location">
    <subcellularLocation>
        <location evidence="1">Cell membrane</location>
        <topology evidence="1">Multi-pass membrane protein</topology>
    </subcellularLocation>
</comment>
<evidence type="ECO:0000256" key="2">
    <source>
        <dbReference type="ARBA" id="ARBA00022475"/>
    </source>
</evidence>
<sequence length="221" mass="24751">MPKDLDTDIRVKYYSRLEEKINVISHAVGLVMAPIALVFLLVKAVKYGDIWHVVSFGIYGVSMVLLYAASTFYHLSKKPAIRKNMKVFDHAAIYLLIAGTYTPFTLVTLKGTVGWVLFGVSWGLASLGITLKLFFTGRFNLISTLAYVVMGWLIVFAAEPLLHSLSANGLFWLIIGGIFYTLGAILYAIDKLKFNHAIFHIFVLLGSISHFISIYFYVLQV</sequence>
<dbReference type="NCBIfam" id="TIGR01065">
    <property type="entry name" value="hlyIII"/>
    <property type="match status" value="1"/>
</dbReference>
<evidence type="ECO:0000256" key="4">
    <source>
        <dbReference type="ARBA" id="ARBA00022989"/>
    </source>
</evidence>
<name>A0A3B0V2J0_9ZZZZ</name>
<evidence type="ECO:0000256" key="3">
    <source>
        <dbReference type="ARBA" id="ARBA00022692"/>
    </source>
</evidence>
<dbReference type="GO" id="GO:0005886">
    <property type="term" value="C:plasma membrane"/>
    <property type="evidence" value="ECO:0007669"/>
    <property type="project" value="UniProtKB-SubCell"/>
</dbReference>
<feature type="transmembrane region" description="Helical" evidence="6">
    <location>
        <begin position="21"/>
        <end position="44"/>
    </location>
</feature>